<proteinExistence type="predicted"/>
<evidence type="ECO:0000259" key="2">
    <source>
        <dbReference type="SMART" id="SM00674"/>
    </source>
</evidence>
<evidence type="ECO:0000256" key="1">
    <source>
        <dbReference type="ARBA" id="ARBA00023125"/>
    </source>
</evidence>
<dbReference type="SMART" id="SM00674">
    <property type="entry name" value="CENPB"/>
    <property type="match status" value="1"/>
</dbReference>
<accession>A0A1I7UKP5</accession>
<keyword evidence="1" id="KW-0238">DNA-binding</keyword>
<dbReference type="InterPro" id="IPR004875">
    <property type="entry name" value="DDE_SF_endonuclease_dom"/>
</dbReference>
<dbReference type="AlphaFoldDB" id="A0A1I7UKP5"/>
<dbReference type="PANTHER" id="PTHR32525">
    <property type="entry name" value="PROTEIN-TYROSINE-PHOSPHATASE"/>
    <property type="match status" value="1"/>
</dbReference>
<dbReference type="Pfam" id="PF03184">
    <property type="entry name" value="DDE_1"/>
    <property type="match status" value="1"/>
</dbReference>
<sequence length="649" mass="74227">MAAKRILQYVSDHWNNNAKRFHLEDKELRAAKTILEILNSAEEGDFAINSEEFFTDFEDDTRDKGTPNMVRVGNDLVEYSKFEEAAIYFGSKQGLNNNGTKVRPPLATMKKLFPFIKDENHLKKLREYEANGDIKKDRLNNLAFLSEELKKVVTTRLQEGAVLHDDSLRFFIAQIVKEFNLKIDNFSASNQWLAKWKRGFGLTSRKITKFVAILRHKNKDQLEKDAKEFVEKTNREMTHYNPSSIFNADQSGFQLEMHTARTLAITGSKHVHCVVQSVSNSTHSYTVLPLVSADGKLHKKLFITLKESKGKFPKKGHFQADNLFVTCHTSHIMTKELMKTFFENVVFDPAMPKDSLLILDSWSSWKDQSAIDSVTPSSNKCKVLVIPAGCTGLVQPCDVGLFGGFKKVVKTITGHGQLTNPKYKMFSRDATLKMISLVWWQLCHSKLEDWVRYAWHASGYNLPRPSQFFTPAQLLFPRDVARDCEAAGCLSTSFIRCIYCESHFCFKDFTIEDWILFATQTGLFFTNLSQPRVPFRIAGPSSVISLEIMAEINCVAMVVNKQRQLALVPLDSLTLAMQSTQPSIRPECLPEFGHVHAIKYHQQNGQRYLLISDDTHVHIRKYNGTRDVFSHFAKRMENGMSEAEKYYSY</sequence>
<name>A0A1I7UKP5_9PELO</name>
<evidence type="ECO:0000313" key="3">
    <source>
        <dbReference type="Proteomes" id="UP000095282"/>
    </source>
</evidence>
<organism evidence="3 4">
    <name type="scientific">Caenorhabditis tropicalis</name>
    <dbReference type="NCBI Taxonomy" id="1561998"/>
    <lineage>
        <taxon>Eukaryota</taxon>
        <taxon>Metazoa</taxon>
        <taxon>Ecdysozoa</taxon>
        <taxon>Nematoda</taxon>
        <taxon>Chromadorea</taxon>
        <taxon>Rhabditida</taxon>
        <taxon>Rhabditina</taxon>
        <taxon>Rhabditomorpha</taxon>
        <taxon>Rhabditoidea</taxon>
        <taxon>Rhabditidae</taxon>
        <taxon>Peloderinae</taxon>
        <taxon>Caenorhabditis</taxon>
    </lineage>
</organism>
<evidence type="ECO:0000313" key="4">
    <source>
        <dbReference type="WBParaSite" id="Csp11.Scaffold630.g16928.t1"/>
    </source>
</evidence>
<keyword evidence="3" id="KW-1185">Reference proteome</keyword>
<dbReference type="InterPro" id="IPR006600">
    <property type="entry name" value="HTH_CenpB_DNA-bd_dom"/>
</dbReference>
<dbReference type="Proteomes" id="UP000095282">
    <property type="component" value="Unplaced"/>
</dbReference>
<reference evidence="4" key="1">
    <citation type="submission" date="2016-11" db="UniProtKB">
        <authorList>
            <consortium name="WormBaseParasite"/>
        </authorList>
    </citation>
    <scope>IDENTIFICATION</scope>
</reference>
<protein>
    <submittedName>
        <fullName evidence="4">HTH CENPB-type domain-containing protein</fullName>
    </submittedName>
</protein>
<dbReference type="InterPro" id="IPR001180">
    <property type="entry name" value="CNH_dom"/>
</dbReference>
<feature type="domain" description="HTH CENPB-type" evidence="2">
    <location>
        <begin position="139"/>
        <end position="206"/>
    </location>
</feature>
<dbReference type="GO" id="GO:0003677">
    <property type="term" value="F:DNA binding"/>
    <property type="evidence" value="ECO:0007669"/>
    <property type="project" value="UniProtKB-KW"/>
</dbReference>
<dbReference type="Pfam" id="PF00780">
    <property type="entry name" value="CNH"/>
    <property type="match status" value="1"/>
</dbReference>
<dbReference type="WBParaSite" id="Csp11.Scaffold630.g16928.t1">
    <property type="protein sequence ID" value="Csp11.Scaffold630.g16928.t1"/>
    <property type="gene ID" value="Csp11.Scaffold630.g16928"/>
</dbReference>
<dbReference type="STRING" id="1561998.A0A1I7UKP5"/>
<dbReference type="PANTHER" id="PTHR32525:SF0">
    <property type="entry name" value="DOMAIN OF UNKNOWN FUNCTION WSN DOMAIN-CONTAINING PROTEIN-RELATED"/>
    <property type="match status" value="1"/>
</dbReference>